<gene>
    <name evidence="2" type="ORF">RDB_LOCUS178255</name>
</gene>
<evidence type="ECO:0000313" key="2">
    <source>
        <dbReference type="EMBL" id="CAE6535731.1"/>
    </source>
</evidence>
<dbReference type="Pfam" id="PF24681">
    <property type="entry name" value="Kelch_KLHDC2_KLHL20_DRC7"/>
    <property type="match status" value="1"/>
</dbReference>
<organism evidence="2 3">
    <name type="scientific">Rhizoctonia solani</name>
    <dbReference type="NCBI Taxonomy" id="456999"/>
    <lineage>
        <taxon>Eukaryota</taxon>
        <taxon>Fungi</taxon>
        <taxon>Dikarya</taxon>
        <taxon>Basidiomycota</taxon>
        <taxon>Agaricomycotina</taxon>
        <taxon>Agaricomycetes</taxon>
        <taxon>Cantharellales</taxon>
        <taxon>Ceratobasidiaceae</taxon>
        <taxon>Rhizoctonia</taxon>
    </lineage>
</organism>
<dbReference type="SUPFAM" id="SSF117281">
    <property type="entry name" value="Kelch motif"/>
    <property type="match status" value="1"/>
</dbReference>
<dbReference type="AlphaFoldDB" id="A0A8H3HU76"/>
<evidence type="ECO:0000313" key="3">
    <source>
        <dbReference type="Proteomes" id="UP000663853"/>
    </source>
</evidence>
<sequence>MNPSSSSSPPSRDDPPWSEHALQITTPEHKYIHNSDNSTDEGFEYTGPPLPWIYHSSSMVSSSSGDIYIFGGEKGTRLRNDTWAMGIYGGSDLPLEQERKPRHMTVTAGLVETTGTKPSPRNGHQSALVGGLFIVWGGVTSIVNGNPSPPDDNSVYALNITTHHWTKLDIRPAPSARAGHAACMCGNQFTVFGGRLKPGKFLNDLWRIDLGSHRIEYPENGQEITLKPTLPLKQSGSAQITDASDGDRYDEVELPKGSSHITEEVASETLDNKSTGLETNGDGMSQLALILELFITSSKR</sequence>
<accession>A0A8H3HU76</accession>
<dbReference type="Proteomes" id="UP000663853">
    <property type="component" value="Unassembled WGS sequence"/>
</dbReference>
<dbReference type="EMBL" id="CAJMXA010004143">
    <property type="protein sequence ID" value="CAE6535731.1"/>
    <property type="molecule type" value="Genomic_DNA"/>
</dbReference>
<evidence type="ECO:0000256" key="1">
    <source>
        <dbReference type="SAM" id="MobiDB-lite"/>
    </source>
</evidence>
<dbReference type="PANTHER" id="PTHR23244">
    <property type="entry name" value="KELCH REPEAT DOMAIN"/>
    <property type="match status" value="1"/>
</dbReference>
<feature type="region of interest" description="Disordered" evidence="1">
    <location>
        <begin position="1"/>
        <end position="20"/>
    </location>
</feature>
<protein>
    <submittedName>
        <fullName evidence="2">Uncharacterized protein</fullName>
    </submittedName>
</protein>
<proteinExistence type="predicted"/>
<dbReference type="GO" id="GO:0051285">
    <property type="term" value="C:cell cortex of cell tip"/>
    <property type="evidence" value="ECO:0007669"/>
    <property type="project" value="TreeGrafter"/>
</dbReference>
<name>A0A8H3HU76_9AGAM</name>
<dbReference type="PANTHER" id="PTHR23244:SF456">
    <property type="entry name" value="MULTIPLE EPIDERMAL GROWTH FACTOR-LIKE DOMAINS PROTEIN 8"/>
    <property type="match status" value="1"/>
</dbReference>
<reference evidence="2" key="1">
    <citation type="submission" date="2021-01" db="EMBL/GenBank/DDBJ databases">
        <authorList>
            <person name="Kaushik A."/>
        </authorList>
    </citation>
    <scope>NUCLEOTIDE SEQUENCE</scope>
    <source>
        <strain evidence="2">AG6-10EEA</strain>
    </source>
</reference>
<comment type="caution">
    <text evidence="2">The sequence shown here is derived from an EMBL/GenBank/DDBJ whole genome shotgun (WGS) entry which is preliminary data.</text>
</comment>
<feature type="compositionally biased region" description="Low complexity" evidence="1">
    <location>
        <begin position="1"/>
        <end position="10"/>
    </location>
</feature>
<dbReference type="InterPro" id="IPR015915">
    <property type="entry name" value="Kelch-typ_b-propeller"/>
</dbReference>
<dbReference type="GO" id="GO:0061245">
    <property type="term" value="P:establishment or maintenance of bipolar cell polarity"/>
    <property type="evidence" value="ECO:0007669"/>
    <property type="project" value="TreeGrafter"/>
</dbReference>
<dbReference type="Gene3D" id="2.120.10.80">
    <property type="entry name" value="Kelch-type beta propeller"/>
    <property type="match status" value="1"/>
</dbReference>